<dbReference type="Pfam" id="PF07681">
    <property type="entry name" value="DoxX"/>
    <property type="match status" value="1"/>
</dbReference>
<keyword evidence="4 5" id="KW-0472">Membrane</keyword>
<keyword evidence="3 5" id="KW-1133">Transmembrane helix</keyword>
<feature type="transmembrane region" description="Helical" evidence="5">
    <location>
        <begin position="78"/>
        <end position="109"/>
    </location>
</feature>
<dbReference type="AlphaFoldDB" id="A0A2M7XFP4"/>
<evidence type="ECO:0008006" key="8">
    <source>
        <dbReference type="Google" id="ProtNLM"/>
    </source>
</evidence>
<proteinExistence type="predicted"/>
<feature type="transmembrane region" description="Helical" evidence="5">
    <location>
        <begin position="50"/>
        <end position="71"/>
    </location>
</feature>
<dbReference type="InterPro" id="IPR032808">
    <property type="entry name" value="DoxX"/>
</dbReference>
<evidence type="ECO:0000256" key="5">
    <source>
        <dbReference type="SAM" id="Phobius"/>
    </source>
</evidence>
<evidence type="ECO:0000256" key="2">
    <source>
        <dbReference type="ARBA" id="ARBA00022692"/>
    </source>
</evidence>
<evidence type="ECO:0000256" key="4">
    <source>
        <dbReference type="ARBA" id="ARBA00023136"/>
    </source>
</evidence>
<dbReference type="EMBL" id="PFWT01000009">
    <property type="protein sequence ID" value="PJA46682.1"/>
    <property type="molecule type" value="Genomic_DNA"/>
</dbReference>
<reference evidence="7" key="1">
    <citation type="submission" date="2017-09" db="EMBL/GenBank/DDBJ databases">
        <title>Depth-based differentiation of microbial function through sediment-hosted aquifers and enrichment of novel symbionts in the deep terrestrial subsurface.</title>
        <authorList>
            <person name="Probst A.J."/>
            <person name="Ladd B."/>
            <person name="Jarett J.K."/>
            <person name="Geller-Mcgrath D.E."/>
            <person name="Sieber C.M.K."/>
            <person name="Emerson J.B."/>
            <person name="Anantharaman K."/>
            <person name="Thomas B.C."/>
            <person name="Malmstrom R."/>
            <person name="Stieglmeier M."/>
            <person name="Klingl A."/>
            <person name="Woyke T."/>
            <person name="Ryan C.M."/>
            <person name="Banfield J.F."/>
        </authorList>
    </citation>
    <scope>NUCLEOTIDE SEQUENCE [LARGE SCALE GENOMIC DNA]</scope>
</reference>
<accession>A0A2M7XFP4</accession>
<sequence length="164" mass="17708">MRSKTAFKTFSDATNEVWFCCALVLTRVTLGVLFFTAGIAKFGGWSAAGYLNSATGPLASFFQSLAGSLLVDQLNLWGLILIGLALIIGLMVRPAGFFGALMMTLYYLAQFEQNTAHGYIDEHIIYALVLILLMAGGAGHVFGLDGLISGNLRKKKKLLTIFFG</sequence>
<evidence type="ECO:0000313" key="6">
    <source>
        <dbReference type="EMBL" id="PJA46682.1"/>
    </source>
</evidence>
<keyword evidence="2 5" id="KW-0812">Transmembrane</keyword>
<evidence type="ECO:0000256" key="3">
    <source>
        <dbReference type="ARBA" id="ARBA00022989"/>
    </source>
</evidence>
<gene>
    <name evidence="6" type="ORF">CO173_02850</name>
</gene>
<name>A0A2M7XFP4_9BACT</name>
<feature type="transmembrane region" description="Helical" evidence="5">
    <location>
        <begin position="124"/>
        <end position="148"/>
    </location>
</feature>
<evidence type="ECO:0000256" key="1">
    <source>
        <dbReference type="ARBA" id="ARBA00004141"/>
    </source>
</evidence>
<organism evidence="6 7">
    <name type="scientific">Candidatus Uhrbacteria bacterium CG_4_9_14_3_um_filter_41_35</name>
    <dbReference type="NCBI Taxonomy" id="1975034"/>
    <lineage>
        <taxon>Bacteria</taxon>
        <taxon>Candidatus Uhriibacteriota</taxon>
    </lineage>
</organism>
<dbReference type="GO" id="GO:0016020">
    <property type="term" value="C:membrane"/>
    <property type="evidence" value="ECO:0007669"/>
    <property type="project" value="UniProtKB-SubCell"/>
</dbReference>
<evidence type="ECO:0000313" key="7">
    <source>
        <dbReference type="Proteomes" id="UP000231263"/>
    </source>
</evidence>
<protein>
    <recommendedName>
        <fullName evidence="8">DoxX family protein</fullName>
    </recommendedName>
</protein>
<feature type="transmembrane region" description="Helical" evidence="5">
    <location>
        <begin position="21"/>
        <end position="44"/>
    </location>
</feature>
<dbReference type="Proteomes" id="UP000231263">
    <property type="component" value="Unassembled WGS sequence"/>
</dbReference>
<comment type="caution">
    <text evidence="6">The sequence shown here is derived from an EMBL/GenBank/DDBJ whole genome shotgun (WGS) entry which is preliminary data.</text>
</comment>
<comment type="subcellular location">
    <subcellularLocation>
        <location evidence="1">Membrane</location>
        <topology evidence="1">Multi-pass membrane protein</topology>
    </subcellularLocation>
</comment>